<reference evidence="3" key="2">
    <citation type="journal article" date="2023" name="BMC Genomics">
        <title>Pest status, molecular evolution, and epigenetic factors derived from the genome assembly of Frankliniella fusca, a thysanopteran phytovirus vector.</title>
        <authorList>
            <person name="Catto M.A."/>
            <person name="Labadie P.E."/>
            <person name="Jacobson A.L."/>
            <person name="Kennedy G.G."/>
            <person name="Srinivasan R."/>
            <person name="Hunt B.G."/>
        </authorList>
    </citation>
    <scope>NUCLEOTIDE SEQUENCE</scope>
    <source>
        <strain evidence="3">PL_HMW_Pooled</strain>
    </source>
</reference>
<accession>A0AAE1LQE8</accession>
<proteinExistence type="predicted"/>
<evidence type="ECO:0000256" key="1">
    <source>
        <dbReference type="SAM" id="MobiDB-lite"/>
    </source>
</evidence>
<protein>
    <submittedName>
        <fullName evidence="3">Catalase-peroxidase</fullName>
    </submittedName>
</protein>
<evidence type="ECO:0000313" key="4">
    <source>
        <dbReference type="Proteomes" id="UP001219518"/>
    </source>
</evidence>
<keyword evidence="4" id="KW-1185">Reference proteome</keyword>
<sequence length="256" mass="26073">MGTRSVVFPLVWREDLAVLPRNMAELQSPRGVPCALLLLALLLASAVAQVDVQFPFGRVNVNKTPSGTTVDVQHPAGRVHVDKAPGAAAKVDVTHPAGTVNVNKGGAGGTVVDVQHPAGRVHVGGDKAGASSSSSSSGSSATSGNSGSVPAPDLLAVLRSILNNLSAPAQQQRAAAPAGSKDVNVNYPGGLVNVRKAVDGRKQVDVKYPGGSVNVGNNGNNVDVAFPGGYVKLDPKEPGQRRTGVVVFPFGSVRFG</sequence>
<evidence type="ECO:0000313" key="3">
    <source>
        <dbReference type="EMBL" id="KAK3927094.1"/>
    </source>
</evidence>
<keyword evidence="2" id="KW-0732">Signal</keyword>
<feature type="signal peptide" evidence="2">
    <location>
        <begin position="1"/>
        <end position="48"/>
    </location>
</feature>
<gene>
    <name evidence="3" type="ORF">KUF71_015400</name>
</gene>
<feature type="compositionally biased region" description="Low complexity" evidence="1">
    <location>
        <begin position="128"/>
        <end position="148"/>
    </location>
</feature>
<comment type="caution">
    <text evidence="3">The sequence shown here is derived from an EMBL/GenBank/DDBJ whole genome shotgun (WGS) entry which is preliminary data.</text>
</comment>
<organism evidence="3 4">
    <name type="scientific">Frankliniella fusca</name>
    <dbReference type="NCBI Taxonomy" id="407009"/>
    <lineage>
        <taxon>Eukaryota</taxon>
        <taxon>Metazoa</taxon>
        <taxon>Ecdysozoa</taxon>
        <taxon>Arthropoda</taxon>
        <taxon>Hexapoda</taxon>
        <taxon>Insecta</taxon>
        <taxon>Pterygota</taxon>
        <taxon>Neoptera</taxon>
        <taxon>Paraneoptera</taxon>
        <taxon>Thysanoptera</taxon>
        <taxon>Terebrantia</taxon>
        <taxon>Thripoidea</taxon>
        <taxon>Thripidae</taxon>
        <taxon>Frankliniella</taxon>
    </lineage>
</organism>
<reference evidence="3" key="1">
    <citation type="submission" date="2021-07" db="EMBL/GenBank/DDBJ databases">
        <authorList>
            <person name="Catto M.A."/>
            <person name="Jacobson A."/>
            <person name="Kennedy G."/>
            <person name="Labadie P."/>
            <person name="Hunt B.G."/>
            <person name="Srinivasan R."/>
        </authorList>
    </citation>
    <scope>NUCLEOTIDE SEQUENCE</scope>
    <source>
        <strain evidence="3">PL_HMW_Pooled</strain>
        <tissue evidence="3">Head</tissue>
    </source>
</reference>
<name>A0AAE1LQE8_9NEOP</name>
<evidence type="ECO:0000256" key="2">
    <source>
        <dbReference type="SAM" id="SignalP"/>
    </source>
</evidence>
<feature type="chain" id="PRO_5042135804" evidence="2">
    <location>
        <begin position="49"/>
        <end position="256"/>
    </location>
</feature>
<dbReference type="Proteomes" id="UP001219518">
    <property type="component" value="Unassembled WGS sequence"/>
</dbReference>
<dbReference type="AlphaFoldDB" id="A0AAE1LQE8"/>
<dbReference type="EMBL" id="JAHWGI010001278">
    <property type="protein sequence ID" value="KAK3927094.1"/>
    <property type="molecule type" value="Genomic_DNA"/>
</dbReference>
<feature type="region of interest" description="Disordered" evidence="1">
    <location>
        <begin position="120"/>
        <end position="148"/>
    </location>
</feature>